<proteinExistence type="inferred from homology"/>
<dbReference type="PANTHER" id="PTHR21197:SF0">
    <property type="entry name" value="UDP-GALACTOPYRANOSE MUTASE"/>
    <property type="match status" value="1"/>
</dbReference>
<dbReference type="SUPFAM" id="SSF51971">
    <property type="entry name" value="Nucleotide-binding domain"/>
    <property type="match status" value="1"/>
</dbReference>
<dbReference type="Pfam" id="PF13450">
    <property type="entry name" value="NAD_binding_8"/>
    <property type="match status" value="1"/>
</dbReference>
<dbReference type="NCBIfam" id="TIGR00031">
    <property type="entry name" value="UDP-GALP_mutase"/>
    <property type="match status" value="1"/>
</dbReference>
<comment type="caution">
    <text evidence="7">The sequence shown here is derived from an EMBL/GenBank/DDBJ whole genome shotgun (WGS) entry which is preliminary data.</text>
</comment>
<name>A0A3D8TK79_9LIST</name>
<dbReference type="SUPFAM" id="SSF54373">
    <property type="entry name" value="FAD-linked reductases, C-terminal domain"/>
    <property type="match status" value="1"/>
</dbReference>
<keyword evidence="4" id="KW-0274">FAD</keyword>
<dbReference type="GO" id="GO:0050660">
    <property type="term" value="F:flavin adenine dinucleotide binding"/>
    <property type="evidence" value="ECO:0007669"/>
    <property type="project" value="TreeGrafter"/>
</dbReference>
<accession>A0A3D8TK79</accession>
<dbReference type="Gene3D" id="3.40.50.720">
    <property type="entry name" value="NAD(P)-binding Rossmann-like Domain"/>
    <property type="match status" value="3"/>
</dbReference>
<keyword evidence="3" id="KW-0285">Flavoprotein</keyword>
<dbReference type="EMBL" id="LARY01000004">
    <property type="protein sequence ID" value="RDW99097.1"/>
    <property type="molecule type" value="Genomic_DNA"/>
</dbReference>
<evidence type="ECO:0000259" key="6">
    <source>
        <dbReference type="Pfam" id="PF03275"/>
    </source>
</evidence>
<evidence type="ECO:0000256" key="2">
    <source>
        <dbReference type="ARBA" id="ARBA00009321"/>
    </source>
</evidence>
<dbReference type="PANTHER" id="PTHR21197">
    <property type="entry name" value="UDP-GALACTOPYRANOSE MUTASE"/>
    <property type="match status" value="1"/>
</dbReference>
<evidence type="ECO:0000256" key="1">
    <source>
        <dbReference type="ARBA" id="ARBA00001974"/>
    </source>
</evidence>
<dbReference type="Proteomes" id="UP000257055">
    <property type="component" value="Unassembled WGS sequence"/>
</dbReference>
<evidence type="ECO:0000256" key="3">
    <source>
        <dbReference type="ARBA" id="ARBA00022630"/>
    </source>
</evidence>
<dbReference type="GO" id="GO:0008767">
    <property type="term" value="F:UDP-galactopyranose mutase activity"/>
    <property type="evidence" value="ECO:0007669"/>
    <property type="project" value="InterPro"/>
</dbReference>
<dbReference type="InterPro" id="IPR015899">
    <property type="entry name" value="UDP-GalPyranose_mutase_C"/>
</dbReference>
<gene>
    <name evidence="7" type="ORF">UR08_12445</name>
</gene>
<evidence type="ECO:0000256" key="5">
    <source>
        <dbReference type="ARBA" id="ARBA00023235"/>
    </source>
</evidence>
<dbReference type="InterPro" id="IPR004379">
    <property type="entry name" value="UDP-GALP_mutase"/>
</dbReference>
<evidence type="ECO:0000313" key="7">
    <source>
        <dbReference type="EMBL" id="RDW99097.1"/>
    </source>
</evidence>
<reference evidence="8" key="1">
    <citation type="submission" date="2015-04" db="EMBL/GenBank/DDBJ databases">
        <authorList>
            <person name="Schardt J."/>
            <person name="Mueller-Herbst S."/>
            <person name="Scherer S."/>
            <person name="Huptas C."/>
        </authorList>
    </citation>
    <scope>NUCLEOTIDE SEQUENCE [LARGE SCALE GENOMIC DNA]</scope>
    <source>
        <strain evidence="8">Kiel-L1</strain>
    </source>
</reference>
<organism evidence="7 8">
    <name type="scientific">Listeria kieliensis</name>
    <dbReference type="NCBI Taxonomy" id="1621700"/>
    <lineage>
        <taxon>Bacteria</taxon>
        <taxon>Bacillati</taxon>
        <taxon>Bacillota</taxon>
        <taxon>Bacilli</taxon>
        <taxon>Bacillales</taxon>
        <taxon>Listeriaceae</taxon>
        <taxon>Listeria</taxon>
    </lineage>
</organism>
<dbReference type="Pfam" id="PF03275">
    <property type="entry name" value="GLF"/>
    <property type="match status" value="1"/>
</dbReference>
<keyword evidence="8" id="KW-1185">Reference proteome</keyword>
<evidence type="ECO:0000256" key="4">
    <source>
        <dbReference type="ARBA" id="ARBA00022827"/>
    </source>
</evidence>
<dbReference type="GO" id="GO:0005829">
    <property type="term" value="C:cytosol"/>
    <property type="evidence" value="ECO:0007669"/>
    <property type="project" value="TreeGrafter"/>
</dbReference>
<protein>
    <submittedName>
        <fullName evidence="7">UDP-galactopyranose mutase</fullName>
    </submittedName>
</protein>
<sequence>MVEADYLVVGAGLFGAVFAREAARAGKKVLILEKRAHIAGNIYTKEIAGIEVHQYGAHIFHTKNQAVWRYVNQFADFLPFINSPIANYYGKLYPLPFNMHTFHALWGVTSPEEAKVIIQAETAPYRVKKPTNLEEQALSMVGPEIYQKLIKGYTKKQWGKEPNELPSFIIKRIPLRWTFDNNYFNDPFQGIPKAGYTNMVARLLNHPNITVQTNTDFLSKKANYLSQFKKIIYTGMIDEFFDYEFGALEYRSLRFETKVLQQADFQGNAVINYTDQETPFTRIIEHKHFAKKESSQTVITKEYPEPWDRTKEPFYPINDKRNQARYKKYAEKARALPQVHFGGRLGSYQYLDMDQVIYQALILAKHELHFLQETSLEVADKR</sequence>
<keyword evidence="5" id="KW-0413">Isomerase</keyword>
<evidence type="ECO:0000313" key="8">
    <source>
        <dbReference type="Proteomes" id="UP000257055"/>
    </source>
</evidence>
<dbReference type="AlphaFoldDB" id="A0A3D8TK79"/>
<feature type="domain" description="UDP-galactopyranose mutase C-terminal" evidence="6">
    <location>
        <begin position="148"/>
        <end position="350"/>
    </location>
</feature>
<comment type="cofactor">
    <cofactor evidence="1">
        <name>FAD</name>
        <dbReference type="ChEBI" id="CHEBI:57692"/>
    </cofactor>
</comment>
<comment type="similarity">
    <text evidence="2">Belongs to the UDP-galactopyranose/dTDP-fucopyranose mutase family.</text>
</comment>